<dbReference type="EMBL" id="JACAQE010000006">
    <property type="protein sequence ID" value="NWC15364.1"/>
    <property type="molecule type" value="Genomic_DNA"/>
</dbReference>
<evidence type="ECO:0000256" key="1">
    <source>
        <dbReference type="SAM" id="MobiDB-lite"/>
    </source>
</evidence>
<protein>
    <submittedName>
        <fullName evidence="3">Outer membrane assembly lipoprotein YfiO</fullName>
    </submittedName>
</protein>
<evidence type="ECO:0000256" key="2">
    <source>
        <dbReference type="SAM" id="SignalP"/>
    </source>
</evidence>
<comment type="caution">
    <text evidence="3">The sequence shown here is derived from an EMBL/GenBank/DDBJ whole genome shotgun (WGS) entry which is preliminary data.</text>
</comment>
<gene>
    <name evidence="3" type="ORF">HX845_16995</name>
</gene>
<feature type="region of interest" description="Disordered" evidence="1">
    <location>
        <begin position="72"/>
        <end position="110"/>
    </location>
</feature>
<feature type="signal peptide" evidence="2">
    <location>
        <begin position="1"/>
        <end position="21"/>
    </location>
</feature>
<name>A0A7Y7Y0A2_9PSED</name>
<dbReference type="Gene3D" id="1.25.40.10">
    <property type="entry name" value="Tetratricopeptide repeat domain"/>
    <property type="match status" value="1"/>
</dbReference>
<feature type="chain" id="PRO_5030586556" evidence="2">
    <location>
        <begin position="22"/>
        <end position="725"/>
    </location>
</feature>
<evidence type="ECO:0000313" key="4">
    <source>
        <dbReference type="Proteomes" id="UP000517547"/>
    </source>
</evidence>
<sequence>MRIGLLSSLALGVAFSSMAQASSDNFCYPRWSMVQYDLDRCSNLAFLNPSNDSRVNLRLLLADQGSVALTPNELSEDDLAEGYGPVPFPNTRLDPANSPDVTDEPDDSTTASLEETLEKLGIKRESETPAGDAFLSGEGSRCRSNSDDSASAFINALVGTGELSAAERQALANARVQMLAACTWDPAQQAALVPGTLASAPAQAFAAYLRAASDFYSGRFSEAAGGFATLSQSSQPWLKETALYMQARTALNIAQQNTFDADGMPTEGEADPAQLKQAEDGFNAYLKSYPQGPYAVSARGLLRRVYWLAGDSDKQAAEYLWQLSQPEDALRNVSSDDLVQEIDNKLLFGTGKVNQPLFQAVNDLLGMRPPNDDNRSPRLTLETLQAQKATFAAQPALHDYLLAAFHLYVEKNPELALKSLPTEIPAKLDYVAFSQQALRGLALEARQDWNGAEALWLQLLAQVKQPLQRETLELALANNYERSQRVAKVFAADSPIKTPQVRAILLRHIADAGLLRQQVNQGADATERDTALFVLLYKDLRLGHYPDFAEDLKQLPAEPADSRLGTSIGYTYSGGQSLRLFRWTGAKAESGYACPAIGETVAALQADQNAPAALNCLGEFILRNSLDGMPLDSQRNKDELGGTLSLFKGPLYSRLDGYQSVIANPKSSHADKGYALFRAINCYAPAGYNSCGGKEVEPAQRKAWFKQLKSGFADTQWGKSAQYYW</sequence>
<accession>A0A7Y7Y0A2</accession>
<keyword evidence="3" id="KW-0449">Lipoprotein</keyword>
<dbReference type="InterPro" id="IPR011990">
    <property type="entry name" value="TPR-like_helical_dom_sf"/>
</dbReference>
<proteinExistence type="predicted"/>
<organism evidence="3 4">
    <name type="scientific">Pseudomonas gingeri</name>
    <dbReference type="NCBI Taxonomy" id="117681"/>
    <lineage>
        <taxon>Bacteria</taxon>
        <taxon>Pseudomonadati</taxon>
        <taxon>Pseudomonadota</taxon>
        <taxon>Gammaproteobacteria</taxon>
        <taxon>Pseudomonadales</taxon>
        <taxon>Pseudomonadaceae</taxon>
        <taxon>Pseudomonas</taxon>
    </lineage>
</organism>
<dbReference type="AlphaFoldDB" id="A0A7Y7Y0A2"/>
<evidence type="ECO:0000313" key="3">
    <source>
        <dbReference type="EMBL" id="NWC15364.1"/>
    </source>
</evidence>
<reference evidence="3 4" key="1">
    <citation type="submission" date="2020-04" db="EMBL/GenBank/DDBJ databases">
        <title>Molecular characterization of pseudomonads from Agaricus bisporus reveal novel blotch 2 pathogens in Western Europe.</title>
        <authorList>
            <person name="Taparia T."/>
            <person name="Krijger M."/>
            <person name="Haynes E."/>
            <person name="Elpinstone J.G."/>
            <person name="Noble R."/>
            <person name="Van Der Wolf J."/>
        </authorList>
    </citation>
    <scope>NUCLEOTIDE SEQUENCE [LARGE SCALE GENOMIC DNA]</scope>
    <source>
        <strain evidence="3 4">IPO3738</strain>
    </source>
</reference>
<dbReference type="Proteomes" id="UP000517547">
    <property type="component" value="Unassembled WGS sequence"/>
</dbReference>
<keyword evidence="2" id="KW-0732">Signal</keyword>
<dbReference type="RefSeq" id="WP_017124788.1">
    <property type="nucleotide sequence ID" value="NZ_JACAQE010000006.1"/>
</dbReference>